<dbReference type="Pfam" id="PF00563">
    <property type="entry name" value="EAL"/>
    <property type="match status" value="1"/>
</dbReference>
<dbReference type="InterPro" id="IPR013976">
    <property type="entry name" value="HDOD"/>
</dbReference>
<dbReference type="KEGG" id="sdr:SCD_n01564"/>
<dbReference type="SUPFAM" id="SSF141868">
    <property type="entry name" value="EAL domain-like"/>
    <property type="match status" value="1"/>
</dbReference>
<proteinExistence type="predicted"/>
<protein>
    <submittedName>
        <fullName evidence="2">Signal transduction protein</fullName>
    </submittedName>
</protein>
<keyword evidence="3" id="KW-1185">Reference proteome</keyword>
<organism evidence="2 3">
    <name type="scientific">Sulfuricella denitrificans (strain DSM 22764 / NBRC 105220 / skB26)</name>
    <dbReference type="NCBI Taxonomy" id="1163617"/>
    <lineage>
        <taxon>Bacteria</taxon>
        <taxon>Pseudomonadati</taxon>
        <taxon>Pseudomonadota</taxon>
        <taxon>Betaproteobacteria</taxon>
        <taxon>Nitrosomonadales</taxon>
        <taxon>Sulfuricellaceae</taxon>
        <taxon>Sulfuricella</taxon>
    </lineage>
</organism>
<evidence type="ECO:0000313" key="3">
    <source>
        <dbReference type="Proteomes" id="UP000015559"/>
    </source>
</evidence>
<dbReference type="InterPro" id="IPR001633">
    <property type="entry name" value="EAL_dom"/>
</dbReference>
<dbReference type="InterPro" id="IPR035919">
    <property type="entry name" value="EAL_sf"/>
</dbReference>
<name>S6AA78_SULDS</name>
<dbReference type="PROSITE" id="PS51833">
    <property type="entry name" value="HDOD"/>
    <property type="match status" value="1"/>
</dbReference>
<dbReference type="Gene3D" id="1.10.3210.10">
    <property type="entry name" value="Hypothetical protein af1432"/>
    <property type="match status" value="1"/>
</dbReference>
<dbReference type="OrthoDB" id="9804751at2"/>
<dbReference type="EMBL" id="AP013066">
    <property type="protein sequence ID" value="BAN35385.1"/>
    <property type="molecule type" value="Genomic_DNA"/>
</dbReference>
<dbReference type="Proteomes" id="UP000015559">
    <property type="component" value="Chromosome"/>
</dbReference>
<dbReference type="InterPro" id="IPR052340">
    <property type="entry name" value="RNase_Y/CdgJ"/>
</dbReference>
<reference evidence="2 3" key="1">
    <citation type="journal article" date="2012" name="Appl. Environ. Microbiol.">
        <title>Draft genome sequence of a psychrotolerant sulfur-oxidizing bacterium, Sulfuricella denitrificans skB26, and proteomic insights into cold adaptation.</title>
        <authorList>
            <person name="Watanabe T."/>
            <person name="Kojima H."/>
            <person name="Fukui M."/>
        </authorList>
    </citation>
    <scope>NUCLEOTIDE SEQUENCE [LARGE SCALE GENOMIC DNA]</scope>
    <source>
        <strain evidence="3">skB26</strain>
    </source>
</reference>
<sequence>MLGRFLKWMFGQQDSHTHASGKQVQRVSYTSLDESKLDGLAPLKEIDHSDLLGQGLASPSPTVSPVKPSVEGGAVPAETVQSFICREPMLDSSGRMAGYEFMLRKSPGHKVRLETRAVLRLYDEVLLRNVMDMDIGRLLGSRLAFIGISPASLGCRLFEDLPKKGVVLVIRSASELIDNPEETLANLIALKEKGFLIALEDFSDVPEMSQFLQVVDLAIIDVSSEDSQRLRHMVDSLCSQYLWIRLIAKNVESTEAYDACRKLRFDYFQGPFLTRLEELEQPRVGANHIRLFELLNLIQKDADITELVNVFKLDPMLTYKFLRYINSVGGGLVMKVVAIEHAIAVLGQKKLYRWLTLLLYSGGTAHPQDRALMENAMVRGRMTETLGREAFSPGELDNLFIVGFFSLLDVLLRVPMGKALAYLNLSEELIQALVHQEGRYAPYLKLAIACEQFEPERIAELAADCGLDVQKVNIAHIDAMLWALEVEQ</sequence>
<dbReference type="HOGENOM" id="CLU_044951_1_1_4"/>
<dbReference type="Pfam" id="PF08668">
    <property type="entry name" value="HDOD"/>
    <property type="match status" value="1"/>
</dbReference>
<dbReference type="eggNOG" id="COG3434">
    <property type="taxonomic scope" value="Bacteria"/>
</dbReference>
<feature type="domain" description="HDOD" evidence="1">
    <location>
        <begin position="281"/>
        <end position="468"/>
    </location>
</feature>
<accession>S6AA78</accession>
<dbReference type="Gene3D" id="3.20.20.450">
    <property type="entry name" value="EAL domain"/>
    <property type="match status" value="1"/>
</dbReference>
<dbReference type="PANTHER" id="PTHR33525:SF4">
    <property type="entry name" value="CYCLIC DI-GMP PHOSPHODIESTERASE CDGJ"/>
    <property type="match status" value="1"/>
</dbReference>
<dbReference type="SUPFAM" id="SSF109604">
    <property type="entry name" value="HD-domain/PDEase-like"/>
    <property type="match status" value="1"/>
</dbReference>
<dbReference type="PANTHER" id="PTHR33525">
    <property type="match status" value="1"/>
</dbReference>
<evidence type="ECO:0000259" key="1">
    <source>
        <dbReference type="PROSITE" id="PS51833"/>
    </source>
</evidence>
<dbReference type="AlphaFoldDB" id="S6AA78"/>
<evidence type="ECO:0000313" key="2">
    <source>
        <dbReference type="EMBL" id="BAN35385.1"/>
    </source>
</evidence>
<gene>
    <name evidence="2" type="ORF">SCD_n01564</name>
</gene>